<dbReference type="CDD" id="cd00082">
    <property type="entry name" value="HisKA"/>
    <property type="match status" value="1"/>
</dbReference>
<dbReference type="SMART" id="SM00388">
    <property type="entry name" value="HisKA"/>
    <property type="match status" value="1"/>
</dbReference>
<feature type="coiled-coil region" evidence="11">
    <location>
        <begin position="294"/>
        <end position="342"/>
    </location>
</feature>
<dbReference type="Pfam" id="PF00672">
    <property type="entry name" value="HAMP"/>
    <property type="match status" value="1"/>
</dbReference>
<gene>
    <name evidence="16" type="ORF">DN069_32130</name>
</gene>
<evidence type="ECO:0000256" key="12">
    <source>
        <dbReference type="SAM" id="MobiDB-lite"/>
    </source>
</evidence>
<evidence type="ECO:0000256" key="11">
    <source>
        <dbReference type="SAM" id="Coils"/>
    </source>
</evidence>
<comment type="subcellular location">
    <subcellularLocation>
        <location evidence="2">Cell membrane</location>
    </subcellularLocation>
</comment>
<protein>
    <recommendedName>
        <fullName evidence="3">histidine kinase</fullName>
        <ecNumber evidence="3">2.7.13.3</ecNumber>
    </recommendedName>
</protein>
<dbReference type="InterPro" id="IPR036097">
    <property type="entry name" value="HisK_dim/P_sf"/>
</dbReference>
<dbReference type="PROSITE" id="PS50109">
    <property type="entry name" value="HIS_KIN"/>
    <property type="match status" value="1"/>
</dbReference>
<evidence type="ECO:0000256" key="6">
    <source>
        <dbReference type="ARBA" id="ARBA00022692"/>
    </source>
</evidence>
<dbReference type="AlphaFoldDB" id="A0A2X0J2D4"/>
<feature type="domain" description="HAMP" evidence="15">
    <location>
        <begin position="199"/>
        <end position="252"/>
    </location>
</feature>
<dbReference type="Gene3D" id="6.10.340.10">
    <property type="match status" value="1"/>
</dbReference>
<organism evidence="16 17">
    <name type="scientific">Streptacidiphilus pinicola</name>
    <dbReference type="NCBI Taxonomy" id="2219663"/>
    <lineage>
        <taxon>Bacteria</taxon>
        <taxon>Bacillati</taxon>
        <taxon>Actinomycetota</taxon>
        <taxon>Actinomycetes</taxon>
        <taxon>Kitasatosporales</taxon>
        <taxon>Streptomycetaceae</taxon>
        <taxon>Streptacidiphilus</taxon>
    </lineage>
</organism>
<dbReference type="InterPro" id="IPR036890">
    <property type="entry name" value="HATPase_C_sf"/>
</dbReference>
<dbReference type="Pfam" id="PF00512">
    <property type="entry name" value="HisKA"/>
    <property type="match status" value="1"/>
</dbReference>
<dbReference type="SUPFAM" id="SSF55874">
    <property type="entry name" value="ATPase domain of HSP90 chaperone/DNA topoisomerase II/histidine kinase"/>
    <property type="match status" value="1"/>
</dbReference>
<feature type="domain" description="Histidine kinase" evidence="14">
    <location>
        <begin position="260"/>
        <end position="465"/>
    </location>
</feature>
<evidence type="ECO:0000256" key="13">
    <source>
        <dbReference type="SAM" id="Phobius"/>
    </source>
</evidence>
<evidence type="ECO:0000256" key="9">
    <source>
        <dbReference type="ARBA" id="ARBA00023012"/>
    </source>
</evidence>
<dbReference type="CDD" id="cd06225">
    <property type="entry name" value="HAMP"/>
    <property type="match status" value="1"/>
</dbReference>
<dbReference type="InterPro" id="IPR003661">
    <property type="entry name" value="HisK_dim/P_dom"/>
</dbReference>
<keyword evidence="10 13" id="KW-0472">Membrane</keyword>
<accession>A0A2X0J2D4</accession>
<evidence type="ECO:0000256" key="5">
    <source>
        <dbReference type="ARBA" id="ARBA00022679"/>
    </source>
</evidence>
<dbReference type="InterPro" id="IPR005467">
    <property type="entry name" value="His_kinase_dom"/>
</dbReference>
<keyword evidence="9" id="KW-0902">Two-component regulatory system</keyword>
<dbReference type="PANTHER" id="PTHR45436:SF5">
    <property type="entry name" value="SENSOR HISTIDINE KINASE TRCS"/>
    <property type="match status" value="1"/>
</dbReference>
<dbReference type="InterPro" id="IPR050428">
    <property type="entry name" value="TCS_sensor_his_kinase"/>
</dbReference>
<keyword evidence="11" id="KW-0175">Coiled coil</keyword>
<dbReference type="RefSeq" id="WP_111506769.1">
    <property type="nucleotide sequence ID" value="NZ_QKYN01000153.1"/>
</dbReference>
<dbReference type="SMART" id="SM00387">
    <property type="entry name" value="HATPase_c"/>
    <property type="match status" value="1"/>
</dbReference>
<dbReference type="EMBL" id="QKYN01000153">
    <property type="protein sequence ID" value="RAG81558.1"/>
    <property type="molecule type" value="Genomic_DNA"/>
</dbReference>
<dbReference type="Pfam" id="PF02518">
    <property type="entry name" value="HATPase_c"/>
    <property type="match status" value="1"/>
</dbReference>
<feature type="transmembrane region" description="Helical" evidence="13">
    <location>
        <begin position="175"/>
        <end position="198"/>
    </location>
</feature>
<dbReference type="PANTHER" id="PTHR45436">
    <property type="entry name" value="SENSOR HISTIDINE KINASE YKOH"/>
    <property type="match status" value="1"/>
</dbReference>
<dbReference type="Gene3D" id="3.30.565.10">
    <property type="entry name" value="Histidine kinase-like ATPase, C-terminal domain"/>
    <property type="match status" value="1"/>
</dbReference>
<dbReference type="SUPFAM" id="SSF158472">
    <property type="entry name" value="HAMP domain-like"/>
    <property type="match status" value="1"/>
</dbReference>
<feature type="compositionally biased region" description="Basic and acidic residues" evidence="12">
    <location>
        <begin position="492"/>
        <end position="505"/>
    </location>
</feature>
<dbReference type="SUPFAM" id="SSF47384">
    <property type="entry name" value="Homodimeric domain of signal transducing histidine kinase"/>
    <property type="match status" value="1"/>
</dbReference>
<dbReference type="Proteomes" id="UP000248889">
    <property type="component" value="Unassembled WGS sequence"/>
</dbReference>
<comment type="caution">
    <text evidence="16">The sequence shown here is derived from an EMBL/GenBank/DDBJ whole genome shotgun (WGS) entry which is preliminary data.</text>
</comment>
<comment type="catalytic activity">
    <reaction evidence="1">
        <text>ATP + protein L-histidine = ADP + protein N-phospho-L-histidine.</text>
        <dbReference type="EC" id="2.7.13.3"/>
    </reaction>
</comment>
<name>A0A2X0J2D4_9ACTN</name>
<dbReference type="GO" id="GO:0005886">
    <property type="term" value="C:plasma membrane"/>
    <property type="evidence" value="ECO:0007669"/>
    <property type="project" value="UniProtKB-SubCell"/>
</dbReference>
<evidence type="ECO:0000259" key="15">
    <source>
        <dbReference type="PROSITE" id="PS50885"/>
    </source>
</evidence>
<dbReference type="InterPro" id="IPR004358">
    <property type="entry name" value="Sig_transdc_His_kin-like_C"/>
</dbReference>
<dbReference type="OrthoDB" id="9786919at2"/>
<keyword evidence="17" id="KW-1185">Reference proteome</keyword>
<evidence type="ECO:0000256" key="2">
    <source>
        <dbReference type="ARBA" id="ARBA00004236"/>
    </source>
</evidence>
<keyword evidence="6 13" id="KW-0812">Transmembrane</keyword>
<evidence type="ECO:0000259" key="14">
    <source>
        <dbReference type="PROSITE" id="PS50109"/>
    </source>
</evidence>
<reference evidence="16 17" key="1">
    <citation type="submission" date="2018-06" db="EMBL/GenBank/DDBJ databases">
        <title>Streptacidiphilus pinicola sp. nov., isolated from pine grove soil.</title>
        <authorList>
            <person name="Roh S.G."/>
            <person name="Park S."/>
            <person name="Kim M.-K."/>
            <person name="Yun B.-R."/>
            <person name="Park J."/>
            <person name="Kim M.J."/>
            <person name="Kim Y.S."/>
            <person name="Kim S.B."/>
        </authorList>
    </citation>
    <scope>NUCLEOTIDE SEQUENCE [LARGE SCALE GENOMIC DNA]</scope>
    <source>
        <strain evidence="16 17">MMS16-CNU450</strain>
    </source>
</reference>
<evidence type="ECO:0000256" key="4">
    <source>
        <dbReference type="ARBA" id="ARBA00022553"/>
    </source>
</evidence>
<dbReference type="PROSITE" id="PS50885">
    <property type="entry name" value="HAMP"/>
    <property type="match status" value="1"/>
</dbReference>
<evidence type="ECO:0000313" key="16">
    <source>
        <dbReference type="EMBL" id="RAG81558.1"/>
    </source>
</evidence>
<evidence type="ECO:0000256" key="3">
    <source>
        <dbReference type="ARBA" id="ARBA00012438"/>
    </source>
</evidence>
<dbReference type="GO" id="GO:0000155">
    <property type="term" value="F:phosphorelay sensor kinase activity"/>
    <property type="evidence" value="ECO:0007669"/>
    <property type="project" value="InterPro"/>
</dbReference>
<evidence type="ECO:0000256" key="7">
    <source>
        <dbReference type="ARBA" id="ARBA00022777"/>
    </source>
</evidence>
<dbReference type="CDD" id="cd00075">
    <property type="entry name" value="HATPase"/>
    <property type="match status" value="1"/>
</dbReference>
<keyword evidence="8 13" id="KW-1133">Transmembrane helix</keyword>
<feature type="region of interest" description="Disordered" evidence="12">
    <location>
        <begin position="467"/>
        <end position="505"/>
    </location>
</feature>
<dbReference type="SMART" id="SM00304">
    <property type="entry name" value="HAMP"/>
    <property type="match status" value="1"/>
</dbReference>
<keyword evidence="7 16" id="KW-0418">Kinase</keyword>
<dbReference type="PRINTS" id="PR00344">
    <property type="entry name" value="BCTRLSENSOR"/>
</dbReference>
<dbReference type="InterPro" id="IPR003594">
    <property type="entry name" value="HATPase_dom"/>
</dbReference>
<proteinExistence type="predicted"/>
<evidence type="ECO:0000256" key="1">
    <source>
        <dbReference type="ARBA" id="ARBA00000085"/>
    </source>
</evidence>
<sequence>MSRLRANIGLRLRFAIAFAGLAALVTVLVGGLGYTSAASLIRQDRAKDFQNSLSTLVGDAQSQDLNARDFLSTPESQDHLVDQLTHSGDIGVQVLGPDGRVLQYADKQNPQMDPLPTTAADARLARSGTAGKTDNVNVDTGGDRYRVVTVSLGGGRGAVMLSERLSATDDLLGSLMVRIALTAGAVMVMAGAAGWWIAGRITRRLVRLTATAEQVAATGELTLDVPQRGRDEIGRLARAFDDMLGRLARSKEDQRRLVQDAGHELRTPLTSLRTNIAALRRMDRLSPSSRGALLDDLETETRELTVLVNELVELANDRRSTEEATQTELDELAERVADLTRRRTGREIVVQADPVVATVRPQALQRALTNLVENAAKFSSGPAEIRVLVRADRITVLDRGPGLQPEDLDRIFDRFYRATAARSLPGSGLGLSIVREVAEEHGGEVFARNRVGGGAEIGFTLKGDGHAQLAGGRAEAPGLPQRQSGVSAQRPRHAENKSDKSGVAR</sequence>
<evidence type="ECO:0000256" key="8">
    <source>
        <dbReference type="ARBA" id="ARBA00022989"/>
    </source>
</evidence>
<dbReference type="EC" id="2.7.13.3" evidence="3"/>
<keyword evidence="5" id="KW-0808">Transferase</keyword>
<dbReference type="Gene3D" id="1.10.287.130">
    <property type="match status" value="1"/>
</dbReference>
<keyword evidence="4" id="KW-0597">Phosphoprotein</keyword>
<evidence type="ECO:0000256" key="10">
    <source>
        <dbReference type="ARBA" id="ARBA00023136"/>
    </source>
</evidence>
<evidence type="ECO:0000313" key="17">
    <source>
        <dbReference type="Proteomes" id="UP000248889"/>
    </source>
</evidence>
<dbReference type="InterPro" id="IPR003660">
    <property type="entry name" value="HAMP_dom"/>
</dbReference>